<dbReference type="EMBL" id="NBWC01000007">
    <property type="protein sequence ID" value="ORL66271.1"/>
    <property type="molecule type" value="Genomic_DNA"/>
</dbReference>
<protein>
    <submittedName>
        <fullName evidence="1">Uncharacterized protein</fullName>
    </submittedName>
</protein>
<dbReference type="OrthoDB" id="9876717at2"/>
<organism evidence="1 2">
    <name type="scientific">Pseudomonas putida</name>
    <name type="common">Arthrobacter siderocapsulatus</name>
    <dbReference type="NCBI Taxonomy" id="303"/>
    <lineage>
        <taxon>Bacteria</taxon>
        <taxon>Pseudomonadati</taxon>
        <taxon>Pseudomonadota</taxon>
        <taxon>Gammaproteobacteria</taxon>
        <taxon>Pseudomonadales</taxon>
        <taxon>Pseudomonadaceae</taxon>
        <taxon>Pseudomonas</taxon>
    </lineage>
</organism>
<proteinExistence type="predicted"/>
<comment type="caution">
    <text evidence="1">The sequence shown here is derived from an EMBL/GenBank/DDBJ whole genome shotgun (WGS) entry which is preliminary data.</text>
</comment>
<name>A0A1X1A315_PSEPU</name>
<sequence length="62" mass="7050">MKKISRFCTNSGIVRAGLLADLKIRWCKSSESSFGCASARRTFPRRSFFNRFRKSPPPKLPG</sequence>
<reference evidence="1 2" key="1">
    <citation type="submission" date="2017-04" db="EMBL/GenBank/DDBJ databases">
        <title>Presence of VIM-2 positive Pseudomonas species in chickens and their surrounding environment.</title>
        <authorList>
            <person name="Zhang R."/>
        </authorList>
    </citation>
    <scope>NUCLEOTIDE SEQUENCE [LARGE SCALE GENOMIC DNA]</scope>
    <source>
        <strain evidence="1 2">DZ-C18</strain>
    </source>
</reference>
<evidence type="ECO:0000313" key="1">
    <source>
        <dbReference type="EMBL" id="ORL66271.1"/>
    </source>
</evidence>
<evidence type="ECO:0000313" key="2">
    <source>
        <dbReference type="Proteomes" id="UP000193675"/>
    </source>
</evidence>
<accession>A0A1X1A315</accession>
<gene>
    <name evidence="1" type="ORF">B7H17_05850</name>
</gene>
<dbReference type="Proteomes" id="UP000193675">
    <property type="component" value="Unassembled WGS sequence"/>
</dbReference>
<dbReference type="AlphaFoldDB" id="A0A1X1A315"/>